<evidence type="ECO:0008006" key="3">
    <source>
        <dbReference type="Google" id="ProtNLM"/>
    </source>
</evidence>
<dbReference type="AlphaFoldDB" id="A0A553I853"/>
<dbReference type="EMBL" id="VFLP01000011">
    <property type="protein sequence ID" value="TRX96373.1"/>
    <property type="molecule type" value="Genomic_DNA"/>
</dbReference>
<gene>
    <name evidence="1" type="ORF">FHL15_002645</name>
</gene>
<comment type="caution">
    <text evidence="1">The sequence shown here is derived from an EMBL/GenBank/DDBJ whole genome shotgun (WGS) entry which is preliminary data.</text>
</comment>
<organism evidence="1 2">
    <name type="scientific">Xylaria flabelliformis</name>
    <dbReference type="NCBI Taxonomy" id="2512241"/>
    <lineage>
        <taxon>Eukaryota</taxon>
        <taxon>Fungi</taxon>
        <taxon>Dikarya</taxon>
        <taxon>Ascomycota</taxon>
        <taxon>Pezizomycotina</taxon>
        <taxon>Sordariomycetes</taxon>
        <taxon>Xylariomycetidae</taxon>
        <taxon>Xylariales</taxon>
        <taxon>Xylariaceae</taxon>
        <taxon>Xylaria</taxon>
    </lineage>
</organism>
<keyword evidence="2" id="KW-1185">Reference proteome</keyword>
<name>A0A553I853_9PEZI</name>
<reference evidence="2" key="1">
    <citation type="submission" date="2019-06" db="EMBL/GenBank/DDBJ databases">
        <title>Draft genome sequence of the griseofulvin-producing fungus Xylaria cubensis strain G536.</title>
        <authorList>
            <person name="Mead M.E."/>
            <person name="Raja H.A."/>
            <person name="Steenwyk J.L."/>
            <person name="Knowles S.L."/>
            <person name="Oberlies N.H."/>
            <person name="Rokas A."/>
        </authorList>
    </citation>
    <scope>NUCLEOTIDE SEQUENCE [LARGE SCALE GENOMIC DNA]</scope>
    <source>
        <strain evidence="2">G536</strain>
    </source>
</reference>
<accession>A0A553I853</accession>
<dbReference type="Proteomes" id="UP000319160">
    <property type="component" value="Unassembled WGS sequence"/>
</dbReference>
<sequence length="279" mass="31796">MPSAVQTVINIPELLQLILLQCDIRTLLTGARGVSLLWRDTIDSTQAIQKALFFQPDTRNGGSEPILNPLLTETFSTFFDGQAHNRQSFDKLPIGDENELAEASSLLSDGIVKDKSSRRDAFMRKDASWRRMLVRQPPVRKMAVWYWNMNKPRIKVFWPRLASQGHCQPCEGCPLIDNADPGGSDLNLTMGMLYDEVVENVMCHGDDFILFWNPERQADWASKGFPEDLIVYKSQNITLSNVAKSTDLIMGVKRFGFGPSIDGETRFRYPHCRNHMEWK</sequence>
<evidence type="ECO:0000313" key="1">
    <source>
        <dbReference type="EMBL" id="TRX96373.1"/>
    </source>
</evidence>
<dbReference type="STRING" id="2512241.A0A553I853"/>
<proteinExistence type="predicted"/>
<evidence type="ECO:0000313" key="2">
    <source>
        <dbReference type="Proteomes" id="UP000319160"/>
    </source>
</evidence>
<dbReference type="OrthoDB" id="3800738at2759"/>
<protein>
    <recommendedName>
        <fullName evidence="3">F-box domain-containing protein</fullName>
    </recommendedName>
</protein>